<dbReference type="GO" id="GO:0009277">
    <property type="term" value="C:fungal-type cell wall"/>
    <property type="evidence" value="ECO:0007669"/>
    <property type="project" value="TreeGrafter"/>
</dbReference>
<keyword evidence="12" id="KW-1185">Reference proteome</keyword>
<feature type="domain" description="Receptor L-domain" evidence="10">
    <location>
        <begin position="289"/>
        <end position="333"/>
    </location>
</feature>
<proteinExistence type="inferred from homology"/>
<comment type="subcellular location">
    <subcellularLocation>
        <location evidence="2">Cell membrane</location>
        <topology evidence="2">Lipid-anchor</topology>
        <topology evidence="2">GPI-anchor</topology>
    </subcellularLocation>
    <subcellularLocation>
        <location evidence="1">Secreted</location>
        <location evidence="1">Cell wall</location>
    </subcellularLocation>
</comment>
<dbReference type="RefSeq" id="XP_025336070.1">
    <property type="nucleotide sequence ID" value="XM_025481452.1"/>
</dbReference>
<dbReference type="PANTHER" id="PTHR31018:SF3">
    <property type="entry name" value="RECEPTOR PROTEIN-TYROSINE KINASE"/>
    <property type="match status" value="1"/>
</dbReference>
<dbReference type="Pfam" id="PF01030">
    <property type="entry name" value="Recep_L_domain"/>
    <property type="match status" value="1"/>
</dbReference>
<evidence type="ECO:0000256" key="9">
    <source>
        <dbReference type="SAM" id="SignalP"/>
    </source>
</evidence>
<dbReference type="InterPro" id="IPR036941">
    <property type="entry name" value="Rcpt_L-dom_sf"/>
</dbReference>
<evidence type="ECO:0000256" key="6">
    <source>
        <dbReference type="ARBA" id="ARBA00022729"/>
    </source>
</evidence>
<evidence type="ECO:0000256" key="1">
    <source>
        <dbReference type="ARBA" id="ARBA00004191"/>
    </source>
</evidence>
<evidence type="ECO:0000256" key="2">
    <source>
        <dbReference type="ARBA" id="ARBA00004609"/>
    </source>
</evidence>
<dbReference type="AlphaFoldDB" id="A0A2V1AAM2"/>
<dbReference type="VEuPathDB" id="FungiDB:CXQ87_002965"/>
<dbReference type="GO" id="GO:0005886">
    <property type="term" value="C:plasma membrane"/>
    <property type="evidence" value="ECO:0007669"/>
    <property type="project" value="UniProtKB-SubCell"/>
</dbReference>
<dbReference type="SUPFAM" id="SSF52058">
    <property type="entry name" value="L domain-like"/>
    <property type="match status" value="1"/>
</dbReference>
<dbReference type="InterPro" id="IPR051648">
    <property type="entry name" value="CWI-Assembly_Regulator"/>
</dbReference>
<feature type="compositionally biased region" description="Polar residues" evidence="8">
    <location>
        <begin position="390"/>
        <end position="401"/>
    </location>
</feature>
<keyword evidence="4" id="KW-0134">Cell wall</keyword>
<dbReference type="Proteomes" id="UP000244406">
    <property type="component" value="Unassembled WGS sequence"/>
</dbReference>
<reference evidence="11 12" key="1">
    <citation type="submission" date="2017-12" db="EMBL/GenBank/DDBJ databases">
        <title>Genome Sequence of the Amphotericin B-resistant Candida duobushaemulonii strain, B09383.</title>
        <authorList>
            <person name="Chow N.A."/>
            <person name="Gade L."/>
            <person name="Batra D."/>
            <person name="Rowe L.A."/>
            <person name="Loparev V.N."/>
            <person name="Litvintseva A.P."/>
        </authorList>
    </citation>
    <scope>NUCLEOTIDE SEQUENCE [LARGE SCALE GENOMIC DNA]</scope>
    <source>
        <strain evidence="11 12">B09383</strain>
    </source>
</reference>
<evidence type="ECO:0000313" key="12">
    <source>
        <dbReference type="Proteomes" id="UP000244406"/>
    </source>
</evidence>
<dbReference type="PANTHER" id="PTHR31018">
    <property type="entry name" value="SPORULATION-SPECIFIC PROTEIN-RELATED"/>
    <property type="match status" value="1"/>
</dbReference>
<dbReference type="EMBL" id="PKFP01000003">
    <property type="protein sequence ID" value="PVH15130.1"/>
    <property type="molecule type" value="Genomic_DNA"/>
</dbReference>
<evidence type="ECO:0000256" key="8">
    <source>
        <dbReference type="SAM" id="MobiDB-lite"/>
    </source>
</evidence>
<keyword evidence="6 9" id="KW-0732">Signal</keyword>
<sequence>MLFFPPLTITLLAVASGFRLFDGQVIDNFNHPARARRDLEETNSSTVLQPGPPAPMRPQNLRKCASEQYTISSLGDLNQILGCDEIQGDIVITNFDDAMLKLEELRFVDGSLEVKDSPALVRLEMPMLQSISGEFKLQELTSLCFLQVPSLAAVREIQWNVLPILSAADINWERIHNLSSVLISDTSLSYIIGINSGEMESLNINNNRFLESVSSDVESVTDMLHIAANGDHINVDLPHLHSTKNLSIHNVDQLELGELRECKGSMSLNKNHLHSANFPKLGRVAGTLSLVDNKKLSEVSFDKLKEIDGGLVLANNTQLTKIDFFPELTTISGALELVGPIKEVEAPNLKLIRGSAKIKSTDESFDCLAWSKSGISSVIRGGKNECTNSQNQNYVANTPTDPMSMERHCR</sequence>
<dbReference type="Gene3D" id="3.80.20.20">
    <property type="entry name" value="Receptor L-domain"/>
    <property type="match status" value="2"/>
</dbReference>
<dbReference type="GO" id="GO:0031505">
    <property type="term" value="P:fungal-type cell wall organization"/>
    <property type="evidence" value="ECO:0007669"/>
    <property type="project" value="TreeGrafter"/>
</dbReference>
<feature type="chain" id="PRO_5016177424" description="Receptor L-domain domain-containing protein" evidence="9">
    <location>
        <begin position="24"/>
        <end position="410"/>
    </location>
</feature>
<accession>A0A2V1AAM2</accession>
<evidence type="ECO:0000313" key="11">
    <source>
        <dbReference type="EMBL" id="PVH15130.1"/>
    </source>
</evidence>
<name>A0A2V1AAM2_9ASCO</name>
<keyword evidence="7" id="KW-0325">Glycoprotein</keyword>
<feature type="region of interest" description="Disordered" evidence="8">
    <location>
        <begin position="390"/>
        <end position="410"/>
    </location>
</feature>
<protein>
    <recommendedName>
        <fullName evidence="10">Receptor L-domain domain-containing protein</fullName>
    </recommendedName>
</protein>
<feature type="signal peptide" evidence="9">
    <location>
        <begin position="1"/>
        <end position="23"/>
    </location>
</feature>
<keyword evidence="5" id="KW-0964">Secreted</keyword>
<dbReference type="GeneID" id="37002965"/>
<dbReference type="GO" id="GO:0009986">
    <property type="term" value="C:cell surface"/>
    <property type="evidence" value="ECO:0007669"/>
    <property type="project" value="TreeGrafter"/>
</dbReference>
<comment type="caution">
    <text evidence="11">The sequence shown here is derived from an EMBL/GenBank/DDBJ whole genome shotgun (WGS) entry which is preliminary data.</text>
</comment>
<evidence type="ECO:0000256" key="3">
    <source>
        <dbReference type="ARBA" id="ARBA00005798"/>
    </source>
</evidence>
<evidence type="ECO:0000256" key="4">
    <source>
        <dbReference type="ARBA" id="ARBA00022512"/>
    </source>
</evidence>
<organism evidence="11 12">
    <name type="scientific">Candidozyma duobushaemuli</name>
    <dbReference type="NCBI Taxonomy" id="1231522"/>
    <lineage>
        <taxon>Eukaryota</taxon>
        <taxon>Fungi</taxon>
        <taxon>Dikarya</taxon>
        <taxon>Ascomycota</taxon>
        <taxon>Saccharomycotina</taxon>
        <taxon>Pichiomycetes</taxon>
        <taxon>Metschnikowiaceae</taxon>
        <taxon>Candidozyma</taxon>
    </lineage>
</organism>
<evidence type="ECO:0000256" key="7">
    <source>
        <dbReference type="ARBA" id="ARBA00023180"/>
    </source>
</evidence>
<evidence type="ECO:0000259" key="10">
    <source>
        <dbReference type="Pfam" id="PF01030"/>
    </source>
</evidence>
<feature type="region of interest" description="Disordered" evidence="8">
    <location>
        <begin position="36"/>
        <end position="57"/>
    </location>
</feature>
<comment type="similarity">
    <text evidence="3">Belongs to the SPS2 family.</text>
</comment>
<dbReference type="InterPro" id="IPR000494">
    <property type="entry name" value="Rcpt_L-dom"/>
</dbReference>
<gene>
    <name evidence="11" type="ORF">CXQ87_002965</name>
</gene>
<evidence type="ECO:0000256" key="5">
    <source>
        <dbReference type="ARBA" id="ARBA00022525"/>
    </source>
</evidence>